<feature type="region of interest" description="Disordered" evidence="1">
    <location>
        <begin position="24"/>
        <end position="43"/>
    </location>
</feature>
<evidence type="ECO:0000313" key="3">
    <source>
        <dbReference type="EMBL" id="AMR81980.1"/>
    </source>
</evidence>
<dbReference type="AlphaFoldDB" id="A0A142JV68"/>
<name>A0A142JV68_9BURK</name>
<dbReference type="GO" id="GO:0016787">
    <property type="term" value="F:hydrolase activity"/>
    <property type="evidence" value="ECO:0007669"/>
    <property type="project" value="UniProtKB-KW"/>
</dbReference>
<protein>
    <submittedName>
        <fullName evidence="3">Alpha/beta hydrolase</fullName>
    </submittedName>
</protein>
<proteinExistence type="predicted"/>
<dbReference type="PROSITE" id="PS51257">
    <property type="entry name" value="PROKAR_LIPOPROTEIN"/>
    <property type="match status" value="1"/>
</dbReference>
<keyword evidence="4" id="KW-1185">Reference proteome</keyword>
<dbReference type="InterPro" id="IPR029058">
    <property type="entry name" value="AB_hydrolase_fold"/>
</dbReference>
<gene>
    <name evidence="3" type="ORF">A2G96_30075</name>
</gene>
<dbReference type="Proteomes" id="UP000075238">
    <property type="component" value="Chromosome 2"/>
</dbReference>
<dbReference type="RefSeq" id="WP_062803768.1">
    <property type="nucleotide sequence ID" value="NZ_CP014845.1"/>
</dbReference>
<dbReference type="Gene3D" id="3.40.50.1820">
    <property type="entry name" value="alpha/beta hydrolase"/>
    <property type="match status" value="1"/>
</dbReference>
<evidence type="ECO:0000256" key="2">
    <source>
        <dbReference type="SAM" id="SignalP"/>
    </source>
</evidence>
<organism evidence="3 4">
    <name type="scientific">Cupriavidus nantongensis</name>
    <dbReference type="NCBI Taxonomy" id="1796606"/>
    <lineage>
        <taxon>Bacteria</taxon>
        <taxon>Pseudomonadati</taxon>
        <taxon>Pseudomonadota</taxon>
        <taxon>Betaproteobacteria</taxon>
        <taxon>Burkholderiales</taxon>
        <taxon>Burkholderiaceae</taxon>
        <taxon>Cupriavidus</taxon>
    </lineage>
</organism>
<dbReference type="OrthoDB" id="7197847at2"/>
<dbReference type="STRING" id="1796606.A2G96_30075"/>
<reference evidence="3 4" key="1">
    <citation type="submission" date="2016-03" db="EMBL/GenBank/DDBJ databases">
        <title>Complete genome sequence of a novel chlorpyrifos degrading bacterium, Cupriavidus nantongensis sp. X1.</title>
        <authorList>
            <person name="Fang L."/>
        </authorList>
    </citation>
    <scope>NUCLEOTIDE SEQUENCE [LARGE SCALE GENOMIC DNA]</scope>
    <source>
        <strain evidence="3 4">X1</strain>
    </source>
</reference>
<feature type="signal peptide" evidence="2">
    <location>
        <begin position="1"/>
        <end position="20"/>
    </location>
</feature>
<dbReference type="KEGG" id="cnan:A2G96_30075"/>
<accession>A0A142JV68</accession>
<dbReference type="SUPFAM" id="SSF53474">
    <property type="entry name" value="alpha/beta-Hydrolases"/>
    <property type="match status" value="1"/>
</dbReference>
<evidence type="ECO:0000313" key="4">
    <source>
        <dbReference type="Proteomes" id="UP000075238"/>
    </source>
</evidence>
<sequence>MKRAVGKAAMLCLAATLLYGCGGDDDEPAQSPPPQAEEKRPQDDRTFTMDAATLPFAALAGAPEADRWWGVQDGAGYRIEVPKNWNGRLVMYAHGYAGTGAALSVTLPSIRRHLLANGYAWAASSYAKNYYDVRAGLEDTNALALAFTRIAAQNGRTLAAPSRLYIIGHSMGGHISAAAVDEENIQAANHKVRYHGAVPMCGVLGDTELFNYFGAYQTAAQQLAGYPVTAWPAANWAQIAPAVRAALFTTYPGQTTAQGDTLKAIVRNLTGGQRPLFDWGFGGPGAQGLQDAVWSTFGQDGSVNGILTQNVVNTTGITFQFDNDPAQSVAEQSFNAGIFRVTGSAEANRARSDGLRWIPRANARIGVPVVTLHTLGDMYVPFSMEQIYKRRADANGTAQWLVQRAIRGVSHCDFTVAEQARAFDDMVNWEQNGVKPAGDEVLDAATVANPAYGCKFTDNTLASGDESQTTAALRPSVAQAFPCAPG</sequence>
<dbReference type="EMBL" id="CP014845">
    <property type="protein sequence ID" value="AMR81980.1"/>
    <property type="molecule type" value="Genomic_DNA"/>
</dbReference>
<evidence type="ECO:0000256" key="1">
    <source>
        <dbReference type="SAM" id="MobiDB-lite"/>
    </source>
</evidence>
<feature type="chain" id="PRO_5007498472" evidence="2">
    <location>
        <begin position="21"/>
        <end position="486"/>
    </location>
</feature>
<keyword evidence="2" id="KW-0732">Signal</keyword>
<keyword evidence="3" id="KW-0378">Hydrolase</keyword>